<evidence type="ECO:0000313" key="1">
    <source>
        <dbReference type="EMBL" id="APC46024.1"/>
    </source>
</evidence>
<name>A0A1J0GV08_9CAUD</name>
<sequence length="659" mass="73533">MNFKPFAQAITKQLNAMLKLGHALTVEVDKDEIFDTYLASFPEGTNPIYRERTEHDCNCCKSFIRKVGGTVAYNNGKLMTIWDIKVSEPAYQAVADAMAAYVRSRNIDTKLYVDNCMVSQATSVANYDEGITWNHFHYKFPSEYAHNDRARMRGEFRDMKQGIERSITELDGDHISSIYEMVVSSTLYRGDEHKGKLQLLLALQDAYSKADDKEAYLWETALKIGHSGNIRSTVIGSLLVDMAKGDDLETAVGKYEARVAPANYKRSKALVTPKMIKAAHDRVAVLGIQDSLMRRFAKTDDLTINNVLHADRSVKESLGAFDVLAGSTANASVDPSKATEINIADFVATVLNKTSSLEAQFDRKHTGNLFSLVAPVNADAPGILKWDNNFSWTYNGEVTDSTMAQQVKAKGGKIDGDLRFSIRWNENNQYARDLDAHAHSPSGHIYFSNRRDSMGGELDVDIQSPGNNVAVENITWPDVTRMRNGEYKFKIHDYSGEGNADWEAEIEFEGQIHSFSGNIPRGTGTIDVATVTLKDGKFSINNSQSGKAAPGVEHWGITTNQFHKVTMSMLSPNFWDDNAVGNKHYFFVLENCVNPDQARGLYNEFLHGDLHEDRKVFEHLGAKLKAPHTTDQASGLGFSATKRDELLVRADGRLYNIKF</sequence>
<gene>
    <name evidence="1" type="ORF">vBVspPpVa5_0068</name>
</gene>
<accession>A0A1J0GV08</accession>
<organism evidence="1 2">
    <name type="scientific">Vibrio phage vB_VspP_pVa5</name>
    <dbReference type="NCBI Taxonomy" id="1913109"/>
    <lineage>
        <taxon>Viruses</taxon>
        <taxon>Duplodnaviria</taxon>
        <taxon>Heunggongvirae</taxon>
        <taxon>Uroviricota</taxon>
        <taxon>Caudoviricetes</taxon>
        <taxon>Schitoviridae</taxon>
        <taxon>Pontosvirinae</taxon>
        <taxon>Galateavirus</taxon>
        <taxon>Galateavirus PVA5</taxon>
    </lineage>
</organism>
<evidence type="ECO:0000313" key="2">
    <source>
        <dbReference type="Proteomes" id="UP000225978"/>
    </source>
</evidence>
<keyword evidence="2" id="KW-1185">Reference proteome</keyword>
<dbReference type="Proteomes" id="UP000225978">
    <property type="component" value="Segment"/>
</dbReference>
<proteinExistence type="predicted"/>
<protein>
    <submittedName>
        <fullName evidence="1">Uncharacterized protein</fullName>
    </submittedName>
</protein>
<reference evidence="1 2" key="1">
    <citation type="journal article" date="2017" name="Viruses">
        <title>Stumbling across the Same Phage: Comparative Genomics of Widespread Temperate Phages Infecting the Fish Pathogen Vibrio anguillarum.</title>
        <authorList>
            <person name="Kalatzis P.G."/>
            <person name="Rorbo N.I."/>
            <person name="Castillo D."/>
            <person name="Mauritzen J.J."/>
            <person name="Jorgensen J."/>
            <person name="Kokkari C."/>
            <person name="Zhang F."/>
            <person name="Katharios P."/>
            <person name="Middelboe M."/>
        </authorList>
    </citation>
    <scope>NUCLEOTIDE SEQUENCE [LARGE SCALE GENOMIC DNA]</scope>
</reference>
<dbReference type="EMBL" id="KX889068">
    <property type="protein sequence ID" value="APC46024.1"/>
    <property type="molecule type" value="Genomic_DNA"/>
</dbReference>